<evidence type="ECO:0000313" key="2">
    <source>
        <dbReference type="Proteomes" id="UP001054837"/>
    </source>
</evidence>
<protein>
    <submittedName>
        <fullName evidence="1">Uncharacterized protein</fullName>
    </submittedName>
</protein>
<keyword evidence="2" id="KW-1185">Reference proteome</keyword>
<sequence>MEQGEEPRRGERADFGNRGMKESATHICLLLSSPESVALIPFKVRNFKAILVLIEASAMRNDEMTPCEAMPSKSSANYIKHKQHHFNEANRRSIAVLSLTHLLPRQHSVPHFLQPVRAPFGPDSGARPTD</sequence>
<dbReference type="EMBL" id="BPLQ01011198">
    <property type="protein sequence ID" value="GIY56411.1"/>
    <property type="molecule type" value="Genomic_DNA"/>
</dbReference>
<accession>A0AAV4UF47</accession>
<name>A0AAV4UF47_9ARAC</name>
<proteinExistence type="predicted"/>
<dbReference type="Proteomes" id="UP001054837">
    <property type="component" value="Unassembled WGS sequence"/>
</dbReference>
<organism evidence="1 2">
    <name type="scientific">Caerostris darwini</name>
    <dbReference type="NCBI Taxonomy" id="1538125"/>
    <lineage>
        <taxon>Eukaryota</taxon>
        <taxon>Metazoa</taxon>
        <taxon>Ecdysozoa</taxon>
        <taxon>Arthropoda</taxon>
        <taxon>Chelicerata</taxon>
        <taxon>Arachnida</taxon>
        <taxon>Araneae</taxon>
        <taxon>Araneomorphae</taxon>
        <taxon>Entelegynae</taxon>
        <taxon>Araneoidea</taxon>
        <taxon>Araneidae</taxon>
        <taxon>Caerostris</taxon>
    </lineage>
</organism>
<comment type="caution">
    <text evidence="1">The sequence shown here is derived from an EMBL/GenBank/DDBJ whole genome shotgun (WGS) entry which is preliminary data.</text>
</comment>
<gene>
    <name evidence="1" type="ORF">CDAR_62561</name>
</gene>
<dbReference type="AlphaFoldDB" id="A0AAV4UF47"/>
<reference evidence="1 2" key="1">
    <citation type="submission" date="2021-06" db="EMBL/GenBank/DDBJ databases">
        <title>Caerostris darwini draft genome.</title>
        <authorList>
            <person name="Kono N."/>
            <person name="Arakawa K."/>
        </authorList>
    </citation>
    <scope>NUCLEOTIDE SEQUENCE [LARGE SCALE GENOMIC DNA]</scope>
</reference>
<evidence type="ECO:0000313" key="1">
    <source>
        <dbReference type="EMBL" id="GIY56411.1"/>
    </source>
</evidence>